<dbReference type="Proteomes" id="UP000824151">
    <property type="component" value="Unassembled WGS sequence"/>
</dbReference>
<name>A0A9D1US03_9MICC</name>
<feature type="transmembrane region" description="Helical" evidence="2">
    <location>
        <begin position="161"/>
        <end position="183"/>
    </location>
</feature>
<feature type="compositionally biased region" description="Basic and acidic residues" evidence="1">
    <location>
        <begin position="24"/>
        <end position="40"/>
    </location>
</feature>
<keyword evidence="2" id="KW-0812">Transmembrane</keyword>
<dbReference type="InterPro" id="IPR009936">
    <property type="entry name" value="DUF1468"/>
</dbReference>
<feature type="compositionally biased region" description="Polar residues" evidence="1">
    <location>
        <begin position="1"/>
        <end position="10"/>
    </location>
</feature>
<accession>A0A9D1US03</accession>
<proteinExistence type="predicted"/>
<evidence type="ECO:0000259" key="3">
    <source>
        <dbReference type="Pfam" id="PF07331"/>
    </source>
</evidence>
<feature type="domain" description="DUF1468" evidence="3">
    <location>
        <begin position="51"/>
        <end position="184"/>
    </location>
</feature>
<dbReference type="Pfam" id="PF07331">
    <property type="entry name" value="TctB"/>
    <property type="match status" value="1"/>
</dbReference>
<evidence type="ECO:0000256" key="1">
    <source>
        <dbReference type="SAM" id="MobiDB-lite"/>
    </source>
</evidence>
<dbReference type="AlphaFoldDB" id="A0A9D1US03"/>
<protein>
    <submittedName>
        <fullName evidence="4">Tripartite tricarboxylate transporter TctB family protein</fullName>
    </submittedName>
</protein>
<keyword evidence="2" id="KW-1133">Transmembrane helix</keyword>
<sequence>MMSADESTGVNERRDEEAASGQRVQEHSQPEGPGHEESEDTRVASILGDRVVAIAVMVVGIALFIYALGFPQPGQPEDPGTAALPLLISGFLVVLGVMLLFNAELGLFLPEPGTRLRTALMVVAGVVYTFLLTALGFVLATLGFMVAGLLIMGIRSPLRLVLVPIAVTLAVYYLFTAALGVYLPSGAIEGMLP</sequence>
<reference evidence="4" key="2">
    <citation type="submission" date="2021-04" db="EMBL/GenBank/DDBJ databases">
        <authorList>
            <person name="Gilroy R."/>
        </authorList>
    </citation>
    <scope>NUCLEOTIDE SEQUENCE</scope>
    <source>
        <strain evidence="4">ChiHejej3B27-3195</strain>
    </source>
</reference>
<dbReference type="EMBL" id="DXGD01000006">
    <property type="protein sequence ID" value="HIW98531.1"/>
    <property type="molecule type" value="Genomic_DNA"/>
</dbReference>
<feature type="transmembrane region" description="Helical" evidence="2">
    <location>
        <begin position="82"/>
        <end position="101"/>
    </location>
</feature>
<evidence type="ECO:0000256" key="2">
    <source>
        <dbReference type="SAM" id="Phobius"/>
    </source>
</evidence>
<feature type="region of interest" description="Disordered" evidence="1">
    <location>
        <begin position="1"/>
        <end position="40"/>
    </location>
</feature>
<comment type="caution">
    <text evidence="4">The sequence shown here is derived from an EMBL/GenBank/DDBJ whole genome shotgun (WGS) entry which is preliminary data.</text>
</comment>
<evidence type="ECO:0000313" key="5">
    <source>
        <dbReference type="Proteomes" id="UP000824151"/>
    </source>
</evidence>
<feature type="transmembrane region" description="Helical" evidence="2">
    <location>
        <begin position="51"/>
        <end position="70"/>
    </location>
</feature>
<gene>
    <name evidence="4" type="ORF">H9871_00140</name>
</gene>
<feature type="transmembrane region" description="Helical" evidence="2">
    <location>
        <begin position="121"/>
        <end position="154"/>
    </location>
</feature>
<reference evidence="4" key="1">
    <citation type="journal article" date="2021" name="PeerJ">
        <title>Extensive microbial diversity within the chicken gut microbiome revealed by metagenomics and culture.</title>
        <authorList>
            <person name="Gilroy R."/>
            <person name="Ravi A."/>
            <person name="Getino M."/>
            <person name="Pursley I."/>
            <person name="Horton D.L."/>
            <person name="Alikhan N.F."/>
            <person name="Baker D."/>
            <person name="Gharbi K."/>
            <person name="Hall N."/>
            <person name="Watson M."/>
            <person name="Adriaenssens E.M."/>
            <person name="Foster-Nyarko E."/>
            <person name="Jarju S."/>
            <person name="Secka A."/>
            <person name="Antonio M."/>
            <person name="Oren A."/>
            <person name="Chaudhuri R.R."/>
            <person name="La Ragione R."/>
            <person name="Hildebrand F."/>
            <person name="Pallen M.J."/>
        </authorList>
    </citation>
    <scope>NUCLEOTIDE SEQUENCE</scope>
    <source>
        <strain evidence="4">ChiHejej3B27-3195</strain>
    </source>
</reference>
<organism evidence="4 5">
    <name type="scientific">Candidatus Nesterenkonia stercoripullorum</name>
    <dbReference type="NCBI Taxonomy" id="2838701"/>
    <lineage>
        <taxon>Bacteria</taxon>
        <taxon>Bacillati</taxon>
        <taxon>Actinomycetota</taxon>
        <taxon>Actinomycetes</taxon>
        <taxon>Micrococcales</taxon>
        <taxon>Micrococcaceae</taxon>
        <taxon>Nesterenkonia</taxon>
    </lineage>
</organism>
<keyword evidence="2" id="KW-0472">Membrane</keyword>
<evidence type="ECO:0000313" key="4">
    <source>
        <dbReference type="EMBL" id="HIW98531.1"/>
    </source>
</evidence>